<dbReference type="InterPro" id="IPR037208">
    <property type="entry name" value="Spo0E-like_sf"/>
</dbReference>
<evidence type="ECO:0000313" key="1">
    <source>
        <dbReference type="EMBL" id="MDP1421869.1"/>
    </source>
</evidence>
<accession>A0AA90NXT6</accession>
<reference evidence="1" key="1">
    <citation type="submission" date="2023-07" db="EMBL/GenBank/DDBJ databases">
        <title>Murine gut Bacillus species.</title>
        <authorList>
            <person name="Gutman E."/>
            <person name="Hashuel R."/>
            <person name="Litvak Y."/>
        </authorList>
    </citation>
    <scope>NUCLEOTIDE SEQUENCE</scope>
    <source>
        <strain evidence="1">RU283</strain>
    </source>
</reference>
<dbReference type="EMBL" id="JAUUTP010000054">
    <property type="protein sequence ID" value="MDP1421869.1"/>
    <property type="molecule type" value="Genomic_DNA"/>
</dbReference>
<dbReference type="PANTHER" id="PTHR41263">
    <property type="entry name" value="ASPARTYL-PHOSPHATE PHOSPHATASE YISI"/>
    <property type="match status" value="1"/>
</dbReference>
<dbReference type="SUPFAM" id="SSF140500">
    <property type="entry name" value="BAS1536-like"/>
    <property type="match status" value="1"/>
</dbReference>
<protein>
    <submittedName>
        <fullName evidence="1">Aspartyl-phosphate phosphatase Spo0E family protein</fullName>
    </submittedName>
</protein>
<dbReference type="PANTHER" id="PTHR41263:SF1">
    <property type="entry name" value="ASPARTYL-PHOSPHATE PHOSPHATASE YISI"/>
    <property type="match status" value="1"/>
</dbReference>
<comment type="caution">
    <text evidence="1">The sequence shown here is derived from an EMBL/GenBank/DDBJ whole genome shotgun (WGS) entry which is preliminary data.</text>
</comment>
<proteinExistence type="predicted"/>
<dbReference type="GO" id="GO:0046983">
    <property type="term" value="F:protein dimerization activity"/>
    <property type="evidence" value="ECO:0007669"/>
    <property type="project" value="InterPro"/>
</dbReference>
<dbReference type="InterPro" id="IPR036638">
    <property type="entry name" value="HLH_DNA-bd_sf"/>
</dbReference>
<dbReference type="Gene3D" id="4.10.280.10">
    <property type="entry name" value="Helix-loop-helix DNA-binding domain"/>
    <property type="match status" value="1"/>
</dbReference>
<gene>
    <name evidence="1" type="ORF">Q8G35_26810</name>
</gene>
<dbReference type="AlphaFoldDB" id="A0AA90NXT6"/>
<sequence>MDILILELIREKKAELLNIVEHYGFNHLKTIQCSQELDHLLNLNEKIKYSSM</sequence>
<dbReference type="InterPro" id="IPR018540">
    <property type="entry name" value="Spo0E-like"/>
</dbReference>
<dbReference type="Pfam" id="PF09388">
    <property type="entry name" value="SpoOE-like"/>
    <property type="match status" value="1"/>
</dbReference>
<organism evidence="1 2">
    <name type="scientific">Peribacillus simplex</name>
    <dbReference type="NCBI Taxonomy" id="1478"/>
    <lineage>
        <taxon>Bacteria</taxon>
        <taxon>Bacillati</taxon>
        <taxon>Bacillota</taxon>
        <taxon>Bacilli</taxon>
        <taxon>Bacillales</taxon>
        <taxon>Bacillaceae</taxon>
        <taxon>Peribacillus</taxon>
    </lineage>
</organism>
<dbReference type="InterPro" id="IPR053028">
    <property type="entry name" value="Spo0E-like_phosphatase"/>
</dbReference>
<evidence type="ECO:0000313" key="2">
    <source>
        <dbReference type="Proteomes" id="UP001178277"/>
    </source>
</evidence>
<dbReference type="Proteomes" id="UP001178277">
    <property type="component" value="Unassembled WGS sequence"/>
</dbReference>
<dbReference type="GO" id="GO:0043937">
    <property type="term" value="P:regulation of sporulation"/>
    <property type="evidence" value="ECO:0007669"/>
    <property type="project" value="InterPro"/>
</dbReference>
<name>A0AA90NXT6_9BACI</name>